<evidence type="ECO:0000256" key="1">
    <source>
        <dbReference type="ARBA" id="ARBA00023015"/>
    </source>
</evidence>
<accession>A0ABP4EYU0</accession>
<dbReference type="PRINTS" id="PR00035">
    <property type="entry name" value="HTHGNTR"/>
</dbReference>
<evidence type="ECO:0000256" key="3">
    <source>
        <dbReference type="ARBA" id="ARBA00023163"/>
    </source>
</evidence>
<dbReference type="EMBL" id="BAAAJE010000006">
    <property type="protein sequence ID" value="GAA1136296.1"/>
    <property type="molecule type" value="Genomic_DNA"/>
</dbReference>
<evidence type="ECO:0000313" key="6">
    <source>
        <dbReference type="Proteomes" id="UP001499979"/>
    </source>
</evidence>
<keyword evidence="2" id="KW-0238">DNA-binding</keyword>
<keyword evidence="1" id="KW-0805">Transcription regulation</keyword>
<dbReference type="InterPro" id="IPR036390">
    <property type="entry name" value="WH_DNA-bd_sf"/>
</dbReference>
<dbReference type="PROSITE" id="PS50949">
    <property type="entry name" value="HTH_GNTR"/>
    <property type="match status" value="1"/>
</dbReference>
<proteinExistence type="predicted"/>
<feature type="domain" description="HTH gntR-type" evidence="4">
    <location>
        <begin position="19"/>
        <end position="87"/>
    </location>
</feature>
<dbReference type="InterPro" id="IPR028978">
    <property type="entry name" value="Chorismate_lyase_/UTRA_dom_sf"/>
</dbReference>
<evidence type="ECO:0000259" key="4">
    <source>
        <dbReference type="PROSITE" id="PS50949"/>
    </source>
</evidence>
<dbReference type="InterPro" id="IPR036388">
    <property type="entry name" value="WH-like_DNA-bd_sf"/>
</dbReference>
<comment type="caution">
    <text evidence="5">The sequence shown here is derived from an EMBL/GenBank/DDBJ whole genome shotgun (WGS) entry which is preliminary data.</text>
</comment>
<dbReference type="SUPFAM" id="SSF46785">
    <property type="entry name" value="Winged helix' DNA-binding domain"/>
    <property type="match status" value="1"/>
</dbReference>
<evidence type="ECO:0000256" key="2">
    <source>
        <dbReference type="ARBA" id="ARBA00023125"/>
    </source>
</evidence>
<dbReference type="InterPro" id="IPR011663">
    <property type="entry name" value="UTRA"/>
</dbReference>
<evidence type="ECO:0000313" key="5">
    <source>
        <dbReference type="EMBL" id="GAA1136296.1"/>
    </source>
</evidence>
<dbReference type="SMART" id="SM00866">
    <property type="entry name" value="UTRA"/>
    <property type="match status" value="1"/>
</dbReference>
<dbReference type="SUPFAM" id="SSF64288">
    <property type="entry name" value="Chorismate lyase-like"/>
    <property type="match status" value="1"/>
</dbReference>
<dbReference type="Proteomes" id="UP001499979">
    <property type="component" value="Unassembled WGS sequence"/>
</dbReference>
<protein>
    <submittedName>
        <fullName evidence="5">GntR family transcriptional regulator</fullName>
    </submittedName>
</protein>
<dbReference type="InterPro" id="IPR050679">
    <property type="entry name" value="Bact_HTH_transcr_reg"/>
</dbReference>
<dbReference type="InterPro" id="IPR000524">
    <property type="entry name" value="Tscrpt_reg_HTH_GntR"/>
</dbReference>
<dbReference type="RefSeq" id="WP_343906919.1">
    <property type="nucleotide sequence ID" value="NZ_BAAAJE010000006.1"/>
</dbReference>
<name>A0ABP4EYU0_9ACTN</name>
<dbReference type="CDD" id="cd07377">
    <property type="entry name" value="WHTH_GntR"/>
    <property type="match status" value="1"/>
</dbReference>
<gene>
    <name evidence="5" type="ORF">GCM10009606_15530</name>
</gene>
<dbReference type="PANTHER" id="PTHR44846:SF1">
    <property type="entry name" value="MANNOSYL-D-GLYCERATE TRANSPORT_METABOLISM SYSTEM REPRESSOR MNGR-RELATED"/>
    <property type="match status" value="1"/>
</dbReference>
<reference evidence="6" key="1">
    <citation type="journal article" date="2019" name="Int. J. Syst. Evol. Microbiol.">
        <title>The Global Catalogue of Microorganisms (GCM) 10K type strain sequencing project: providing services to taxonomists for standard genome sequencing and annotation.</title>
        <authorList>
            <consortium name="The Broad Institute Genomics Platform"/>
            <consortium name="The Broad Institute Genome Sequencing Center for Infectious Disease"/>
            <person name="Wu L."/>
            <person name="Ma J."/>
        </authorList>
    </citation>
    <scope>NUCLEOTIDE SEQUENCE [LARGE SCALE GENOMIC DNA]</scope>
    <source>
        <strain evidence="6">JCM 11813</strain>
    </source>
</reference>
<keyword evidence="3" id="KW-0804">Transcription</keyword>
<dbReference type="Gene3D" id="3.40.1410.10">
    <property type="entry name" value="Chorismate lyase-like"/>
    <property type="match status" value="1"/>
</dbReference>
<dbReference type="Pfam" id="PF00392">
    <property type="entry name" value="GntR"/>
    <property type="match status" value="1"/>
</dbReference>
<keyword evidence="6" id="KW-1185">Reference proteome</keyword>
<dbReference type="Gene3D" id="1.10.10.10">
    <property type="entry name" value="Winged helix-like DNA-binding domain superfamily/Winged helix DNA-binding domain"/>
    <property type="match status" value="1"/>
</dbReference>
<dbReference type="SMART" id="SM00345">
    <property type="entry name" value="HTH_GNTR"/>
    <property type="match status" value="1"/>
</dbReference>
<sequence length="270" mass="29831">MGDSVRIVEQGGIERDARLPYYEQLKQLILREIAQNGLEPGHLLPSETEMCARYGVSRTVVRQAVGELVTEGVLHRMRGKGTFVARPKLSEQFMESTVGFFEDMTSHGHSVSSTVLSIDRVEVAGRIRELMGTDAGAYCLEIVRQRAVNDEVVAFTKSYVNRDDLQLLEHLRAADLSKGSLYRILEDSFGLRIESGHRSIEATTASGMMAGLLGVGPGDPLLYVESVGRDAIGGVIECFRAWHRADRMRVEMDVVRDKRPGGALLAQARV</sequence>
<organism evidence="5 6">
    <name type="scientific">Nocardioides aquiterrae</name>
    <dbReference type="NCBI Taxonomy" id="203799"/>
    <lineage>
        <taxon>Bacteria</taxon>
        <taxon>Bacillati</taxon>
        <taxon>Actinomycetota</taxon>
        <taxon>Actinomycetes</taxon>
        <taxon>Propionibacteriales</taxon>
        <taxon>Nocardioidaceae</taxon>
        <taxon>Nocardioides</taxon>
    </lineage>
</organism>
<dbReference type="PANTHER" id="PTHR44846">
    <property type="entry name" value="MANNOSYL-D-GLYCERATE TRANSPORT/METABOLISM SYSTEM REPRESSOR MNGR-RELATED"/>
    <property type="match status" value="1"/>
</dbReference>
<dbReference type="Pfam" id="PF07702">
    <property type="entry name" value="UTRA"/>
    <property type="match status" value="1"/>
</dbReference>